<dbReference type="PRINTS" id="PR00735">
    <property type="entry name" value="GLHYDRLASE8"/>
</dbReference>
<keyword evidence="7 9" id="KW-0624">Polysaccharide degradation</keyword>
<dbReference type="GO" id="GO:0008810">
    <property type="term" value="F:cellulase activity"/>
    <property type="evidence" value="ECO:0007669"/>
    <property type="project" value="UniProtKB-EC"/>
</dbReference>
<feature type="active site" description="Nucleophile" evidence="8">
    <location>
        <position position="164"/>
    </location>
</feature>
<feature type="signal peptide" evidence="10">
    <location>
        <begin position="1"/>
        <end position="37"/>
    </location>
</feature>
<sequence>MFMSPSTVSSSRRTGALKRVLQGLTLSLLCAAGSAHAQSHPFGSHHQAYHPSTLRVSAGQAAADSATSNFYWQWKSRYVEPGCQPGEYRVRASTGDGAHVVSEGQGYGMLIAAMMAGQDVQARTIFDGLHRYNRRHPSQNNPDLMAWAQDSSCSDILDHDSATDGDLDIAYALLLADEQWGSSGAIDYASEATRVLNAIAASNVNPTTRLVNLGDWIKWPEDTKYYYATRSSDWMLGHFRSFIGRAGADWSQVLSAHQTLIETMQNRYASSTGLLPDFIINTHATPRPADANFLEAPHDGSYSWNAARVPWRLGIDAAISGDTRSRDAASRISRWIRGKTGGNPSNIRAGYTLAGRAIEPYNDMVFMAPFAVAATTDSGGQAWLDRLWNEIVSTAPTEDYYGDTLKLLSMLCVSRNWLTP</sequence>
<evidence type="ECO:0000256" key="8">
    <source>
        <dbReference type="PROSITE-ProRule" id="PRU10058"/>
    </source>
</evidence>
<keyword evidence="4 9" id="KW-0378">Hydrolase</keyword>
<dbReference type="GO" id="GO:0030245">
    <property type="term" value="P:cellulose catabolic process"/>
    <property type="evidence" value="ECO:0007669"/>
    <property type="project" value="UniProtKB-KW"/>
</dbReference>
<comment type="catalytic activity">
    <reaction evidence="1">
        <text>Endohydrolysis of (1-&gt;4)-beta-D-glucosidic linkages in cellulose, lichenin and cereal beta-D-glucans.</text>
        <dbReference type="EC" id="3.2.1.4"/>
    </reaction>
</comment>
<keyword evidence="6 9" id="KW-0326">Glycosidase</keyword>
<dbReference type="EMBL" id="CP012672">
    <property type="protein sequence ID" value="AUX34534.1"/>
    <property type="molecule type" value="Genomic_DNA"/>
</dbReference>
<dbReference type="PROSITE" id="PS00812">
    <property type="entry name" value="GLYCOSYL_HYDROL_F8"/>
    <property type="match status" value="1"/>
</dbReference>
<evidence type="ECO:0000256" key="4">
    <source>
        <dbReference type="ARBA" id="ARBA00022801"/>
    </source>
</evidence>
<dbReference type="InterPro" id="IPR019834">
    <property type="entry name" value="Glyco_hydro_8_CS"/>
</dbReference>
<evidence type="ECO:0000256" key="7">
    <source>
        <dbReference type="ARBA" id="ARBA00023326"/>
    </source>
</evidence>
<dbReference type="Pfam" id="PF01270">
    <property type="entry name" value="Glyco_hydro_8"/>
    <property type="match status" value="1"/>
</dbReference>
<evidence type="ECO:0000256" key="2">
    <source>
        <dbReference type="ARBA" id="ARBA00009209"/>
    </source>
</evidence>
<evidence type="ECO:0000256" key="10">
    <source>
        <dbReference type="SAM" id="SignalP"/>
    </source>
</evidence>
<evidence type="ECO:0000256" key="9">
    <source>
        <dbReference type="RuleBase" id="RU361167"/>
    </source>
</evidence>
<keyword evidence="5" id="KW-0136">Cellulose degradation</keyword>
<dbReference type="SUPFAM" id="SSF48208">
    <property type="entry name" value="Six-hairpin glycosidases"/>
    <property type="match status" value="1"/>
</dbReference>
<reference evidence="11 12" key="1">
    <citation type="submission" date="2015-09" db="EMBL/GenBank/DDBJ databases">
        <title>Sorangium comparison.</title>
        <authorList>
            <person name="Zaburannyi N."/>
            <person name="Bunk B."/>
            <person name="Overmann J."/>
            <person name="Mueller R."/>
        </authorList>
    </citation>
    <scope>NUCLEOTIDE SEQUENCE [LARGE SCALE GENOMIC DNA]</scope>
    <source>
        <strain evidence="11 12">So ce836</strain>
    </source>
</reference>
<dbReference type="EC" id="3.2.1.-" evidence="9"/>
<evidence type="ECO:0000313" key="12">
    <source>
        <dbReference type="Proteomes" id="UP000295497"/>
    </source>
</evidence>
<proteinExistence type="inferred from homology"/>
<comment type="similarity">
    <text evidence="2 9">Belongs to the glycosyl hydrolase 8 (cellulase D) family.</text>
</comment>
<accession>A0A4P2QVT6</accession>
<evidence type="ECO:0000256" key="5">
    <source>
        <dbReference type="ARBA" id="ARBA00023001"/>
    </source>
</evidence>
<dbReference type="InterPro" id="IPR012341">
    <property type="entry name" value="6hp_glycosidase-like_sf"/>
</dbReference>
<evidence type="ECO:0000256" key="1">
    <source>
        <dbReference type="ARBA" id="ARBA00000966"/>
    </source>
</evidence>
<protein>
    <recommendedName>
        <fullName evidence="9">Glucanase</fullName>
        <ecNumber evidence="9">3.2.1.-</ecNumber>
    </recommendedName>
</protein>
<dbReference type="AlphaFoldDB" id="A0A4P2QVT6"/>
<evidence type="ECO:0000256" key="6">
    <source>
        <dbReference type="ARBA" id="ARBA00023295"/>
    </source>
</evidence>
<dbReference type="InterPro" id="IPR002037">
    <property type="entry name" value="Glyco_hydro_8"/>
</dbReference>
<dbReference type="Gene3D" id="1.50.10.10">
    <property type="match status" value="1"/>
</dbReference>
<evidence type="ECO:0000256" key="3">
    <source>
        <dbReference type="ARBA" id="ARBA00022729"/>
    </source>
</evidence>
<organism evidence="11 12">
    <name type="scientific">Sorangium cellulosum</name>
    <name type="common">Polyangium cellulosum</name>
    <dbReference type="NCBI Taxonomy" id="56"/>
    <lineage>
        <taxon>Bacteria</taxon>
        <taxon>Pseudomonadati</taxon>
        <taxon>Myxococcota</taxon>
        <taxon>Polyangia</taxon>
        <taxon>Polyangiales</taxon>
        <taxon>Polyangiaceae</taxon>
        <taxon>Sorangium</taxon>
    </lineage>
</organism>
<feature type="chain" id="PRO_5020974453" description="Glucanase" evidence="10">
    <location>
        <begin position="38"/>
        <end position="420"/>
    </location>
</feature>
<name>A0A4P2QVT6_SORCE</name>
<keyword evidence="3 10" id="KW-0732">Signal</keyword>
<dbReference type="InterPro" id="IPR008928">
    <property type="entry name" value="6-hairpin_glycosidase_sf"/>
</dbReference>
<evidence type="ECO:0000313" key="11">
    <source>
        <dbReference type="EMBL" id="AUX34534.1"/>
    </source>
</evidence>
<dbReference type="RefSeq" id="WP_237244250.1">
    <property type="nucleotide sequence ID" value="NZ_CP012672.1"/>
</dbReference>
<dbReference type="Proteomes" id="UP000295497">
    <property type="component" value="Chromosome"/>
</dbReference>
<keyword evidence="7 9" id="KW-0119">Carbohydrate metabolism</keyword>
<gene>
    <name evidence="11" type="ORF">SOCE836_067080</name>
</gene>